<accession>G7I966</accession>
<evidence type="ECO:0000259" key="4">
    <source>
        <dbReference type="Pfam" id="PF13947"/>
    </source>
</evidence>
<name>G7I966_MEDTR</name>
<organism evidence="5 7">
    <name type="scientific">Medicago truncatula</name>
    <name type="common">Barrel medic</name>
    <name type="synonym">Medicago tribuloides</name>
    <dbReference type="NCBI Taxonomy" id="3880"/>
    <lineage>
        <taxon>Eukaryota</taxon>
        <taxon>Viridiplantae</taxon>
        <taxon>Streptophyta</taxon>
        <taxon>Embryophyta</taxon>
        <taxon>Tracheophyta</taxon>
        <taxon>Spermatophyta</taxon>
        <taxon>Magnoliopsida</taxon>
        <taxon>eudicotyledons</taxon>
        <taxon>Gunneridae</taxon>
        <taxon>Pentapetalae</taxon>
        <taxon>rosids</taxon>
        <taxon>fabids</taxon>
        <taxon>Fabales</taxon>
        <taxon>Fabaceae</taxon>
        <taxon>Papilionoideae</taxon>
        <taxon>50 kb inversion clade</taxon>
        <taxon>NPAAA clade</taxon>
        <taxon>Hologalegina</taxon>
        <taxon>IRL clade</taxon>
        <taxon>Trifolieae</taxon>
        <taxon>Medicago</taxon>
    </lineage>
</organism>
<dbReference type="HOGENOM" id="CLU_2641774_0_0_1"/>
<feature type="domain" description="Wall-associated receptor kinase galacturonan-binding" evidence="4">
    <location>
        <begin position="32"/>
        <end position="70"/>
    </location>
</feature>
<gene>
    <name evidence="5" type="ordered locus">MTR_1g031410</name>
</gene>
<dbReference type="GO" id="GO:0030247">
    <property type="term" value="F:polysaccharide binding"/>
    <property type="evidence" value="ECO:0007669"/>
    <property type="project" value="InterPro"/>
</dbReference>
<evidence type="ECO:0000313" key="7">
    <source>
        <dbReference type="Proteomes" id="UP000002051"/>
    </source>
</evidence>
<keyword evidence="7" id="KW-1185">Reference proteome</keyword>
<dbReference type="Proteomes" id="UP000002051">
    <property type="component" value="Unassembled WGS sequence"/>
</dbReference>
<evidence type="ECO:0000313" key="6">
    <source>
        <dbReference type="EnsemblPlants" id="AES59886"/>
    </source>
</evidence>
<reference evidence="5 7" key="1">
    <citation type="journal article" date="2011" name="Nature">
        <title>The Medicago genome provides insight into the evolution of rhizobial symbioses.</title>
        <authorList>
            <person name="Young N.D."/>
            <person name="Debelle F."/>
            <person name="Oldroyd G.E."/>
            <person name="Geurts R."/>
            <person name="Cannon S.B."/>
            <person name="Udvardi M.K."/>
            <person name="Benedito V.A."/>
            <person name="Mayer K.F."/>
            <person name="Gouzy J."/>
            <person name="Schoof H."/>
            <person name="Van de Peer Y."/>
            <person name="Proost S."/>
            <person name="Cook D.R."/>
            <person name="Meyers B.C."/>
            <person name="Spannagl M."/>
            <person name="Cheung F."/>
            <person name="De Mita S."/>
            <person name="Krishnakumar V."/>
            <person name="Gundlach H."/>
            <person name="Zhou S."/>
            <person name="Mudge J."/>
            <person name="Bharti A.K."/>
            <person name="Murray J.D."/>
            <person name="Naoumkina M.A."/>
            <person name="Rosen B."/>
            <person name="Silverstein K.A."/>
            <person name="Tang H."/>
            <person name="Rombauts S."/>
            <person name="Zhao P.X."/>
            <person name="Zhou P."/>
            <person name="Barbe V."/>
            <person name="Bardou P."/>
            <person name="Bechner M."/>
            <person name="Bellec A."/>
            <person name="Berger A."/>
            <person name="Berges H."/>
            <person name="Bidwell S."/>
            <person name="Bisseling T."/>
            <person name="Choisne N."/>
            <person name="Couloux A."/>
            <person name="Denny R."/>
            <person name="Deshpande S."/>
            <person name="Dai X."/>
            <person name="Doyle J.J."/>
            <person name="Dudez A.M."/>
            <person name="Farmer A.D."/>
            <person name="Fouteau S."/>
            <person name="Franken C."/>
            <person name="Gibelin C."/>
            <person name="Gish J."/>
            <person name="Goldstein S."/>
            <person name="Gonzalez A.J."/>
            <person name="Green P.J."/>
            <person name="Hallab A."/>
            <person name="Hartog M."/>
            <person name="Hua A."/>
            <person name="Humphray S.J."/>
            <person name="Jeong D.H."/>
            <person name="Jing Y."/>
            <person name="Jocker A."/>
            <person name="Kenton S.M."/>
            <person name="Kim D.J."/>
            <person name="Klee K."/>
            <person name="Lai H."/>
            <person name="Lang C."/>
            <person name="Lin S."/>
            <person name="Macmil S.L."/>
            <person name="Magdelenat G."/>
            <person name="Matthews L."/>
            <person name="McCorrison J."/>
            <person name="Monaghan E.L."/>
            <person name="Mun J.H."/>
            <person name="Najar F.Z."/>
            <person name="Nicholson C."/>
            <person name="Noirot C."/>
            <person name="O'Bleness M."/>
            <person name="Paule C.R."/>
            <person name="Poulain J."/>
            <person name="Prion F."/>
            <person name="Qin B."/>
            <person name="Qu C."/>
            <person name="Retzel E.F."/>
            <person name="Riddle C."/>
            <person name="Sallet E."/>
            <person name="Samain S."/>
            <person name="Samson N."/>
            <person name="Sanders I."/>
            <person name="Saurat O."/>
            <person name="Scarpelli C."/>
            <person name="Schiex T."/>
            <person name="Segurens B."/>
            <person name="Severin A.J."/>
            <person name="Sherrier D.J."/>
            <person name="Shi R."/>
            <person name="Sims S."/>
            <person name="Singer S.R."/>
            <person name="Sinharoy S."/>
            <person name="Sterck L."/>
            <person name="Viollet A."/>
            <person name="Wang B.B."/>
            <person name="Wang K."/>
            <person name="Wang M."/>
            <person name="Wang X."/>
            <person name="Warfsmann J."/>
            <person name="Weissenbach J."/>
            <person name="White D.D."/>
            <person name="White J.D."/>
            <person name="Wiley G.B."/>
            <person name="Wincker P."/>
            <person name="Xing Y."/>
            <person name="Yang L."/>
            <person name="Yao Z."/>
            <person name="Ying F."/>
            <person name="Zhai J."/>
            <person name="Zhou L."/>
            <person name="Zuber A."/>
            <person name="Denarie J."/>
            <person name="Dixon R.A."/>
            <person name="May G.D."/>
            <person name="Schwartz D.C."/>
            <person name="Rogers J."/>
            <person name="Quetier F."/>
            <person name="Town C.D."/>
            <person name="Roe B.A."/>
        </authorList>
    </citation>
    <scope>NUCLEOTIDE SEQUENCE [LARGE SCALE GENOMIC DNA]</scope>
    <source>
        <strain evidence="5">A17</strain>
        <strain evidence="6 7">cv. Jemalong A17</strain>
    </source>
</reference>
<feature type="chain" id="PRO_5014572045" description="Wall-associated receptor kinase galacturonan-binding domain-containing protein" evidence="3">
    <location>
        <begin position="22"/>
        <end position="77"/>
    </location>
</feature>
<evidence type="ECO:0000256" key="2">
    <source>
        <dbReference type="ARBA" id="ARBA00022729"/>
    </source>
</evidence>
<dbReference type="AlphaFoldDB" id="G7I966"/>
<keyword evidence="2 3" id="KW-0732">Signal</keyword>
<comment type="subcellular location">
    <subcellularLocation>
        <location evidence="1">Membrane</location>
        <topology evidence="1">Single-pass membrane protein</topology>
    </subcellularLocation>
</comment>
<dbReference type="Pfam" id="PF13947">
    <property type="entry name" value="GUB_WAK_bind"/>
    <property type="match status" value="1"/>
</dbReference>
<dbReference type="InterPro" id="IPR025287">
    <property type="entry name" value="WAK_GUB"/>
</dbReference>
<feature type="signal peptide" evidence="3">
    <location>
        <begin position="1"/>
        <end position="21"/>
    </location>
</feature>
<dbReference type="EnsemblPlants" id="AES59886">
    <property type="protein sequence ID" value="AES59886"/>
    <property type="gene ID" value="MTR_1g031410"/>
</dbReference>
<reference evidence="6" key="3">
    <citation type="submission" date="2015-04" db="UniProtKB">
        <authorList>
            <consortium name="EnsemblPlants"/>
        </authorList>
    </citation>
    <scope>IDENTIFICATION</scope>
    <source>
        <strain evidence="6">cv. Jemalong A17</strain>
    </source>
</reference>
<dbReference type="EMBL" id="CM001217">
    <property type="protein sequence ID" value="AES59886.1"/>
    <property type="molecule type" value="Genomic_DNA"/>
</dbReference>
<evidence type="ECO:0000256" key="3">
    <source>
        <dbReference type="SAM" id="SignalP"/>
    </source>
</evidence>
<protein>
    <recommendedName>
        <fullName evidence="4">Wall-associated receptor kinase galacturonan-binding domain-containing protein</fullName>
    </recommendedName>
</protein>
<evidence type="ECO:0000313" key="5">
    <source>
        <dbReference type="EMBL" id="AES59886.1"/>
    </source>
</evidence>
<proteinExistence type="predicted"/>
<dbReference type="GO" id="GO:0016020">
    <property type="term" value="C:membrane"/>
    <property type="evidence" value="ECO:0007669"/>
    <property type="project" value="UniProtKB-SubCell"/>
</dbReference>
<evidence type="ECO:0000256" key="1">
    <source>
        <dbReference type="ARBA" id="ARBA00004167"/>
    </source>
</evidence>
<reference evidence="5 7" key="2">
    <citation type="journal article" date="2014" name="BMC Genomics">
        <title>An improved genome release (version Mt4.0) for the model legume Medicago truncatula.</title>
        <authorList>
            <person name="Tang H."/>
            <person name="Krishnakumar V."/>
            <person name="Bidwell S."/>
            <person name="Rosen B."/>
            <person name="Chan A."/>
            <person name="Zhou S."/>
            <person name="Gentzbittel L."/>
            <person name="Childs K.L."/>
            <person name="Yandell M."/>
            <person name="Gundlach H."/>
            <person name="Mayer K.F."/>
            <person name="Schwartz D.C."/>
            <person name="Town C.D."/>
        </authorList>
    </citation>
    <scope>GENOME REANNOTATION</scope>
    <source>
        <strain evidence="6 7">cv. Jemalong A17</strain>
    </source>
</reference>
<sequence>MNTYYGLLLFMVYFVVRTTTAMVNDCPDLRSPMCGYPGFELFCSLNNETTIELPHSVKLNVKNIDYRHQLLDNSVKS</sequence>
<dbReference type="PaxDb" id="3880-AES59886"/>